<keyword evidence="2" id="KW-1185">Reference proteome</keyword>
<protein>
    <submittedName>
        <fullName evidence="1">Uncharacterized protein</fullName>
    </submittedName>
</protein>
<dbReference type="Proteomes" id="UP000198287">
    <property type="component" value="Unassembled WGS sequence"/>
</dbReference>
<dbReference type="EMBL" id="LNIX01000014">
    <property type="protein sequence ID" value="OXA46727.1"/>
    <property type="molecule type" value="Genomic_DNA"/>
</dbReference>
<proteinExistence type="predicted"/>
<comment type="caution">
    <text evidence="1">The sequence shown here is derived from an EMBL/GenBank/DDBJ whole genome shotgun (WGS) entry which is preliminary data.</text>
</comment>
<reference evidence="1 2" key="1">
    <citation type="submission" date="2015-12" db="EMBL/GenBank/DDBJ databases">
        <title>The genome of Folsomia candida.</title>
        <authorList>
            <person name="Faddeeva A."/>
            <person name="Derks M.F."/>
            <person name="Anvar Y."/>
            <person name="Smit S."/>
            <person name="Van Straalen N."/>
            <person name="Roelofs D."/>
        </authorList>
    </citation>
    <scope>NUCLEOTIDE SEQUENCE [LARGE SCALE GENOMIC DNA]</scope>
    <source>
        <strain evidence="1 2">VU population</strain>
        <tissue evidence="1">Whole body</tissue>
    </source>
</reference>
<evidence type="ECO:0000313" key="1">
    <source>
        <dbReference type="EMBL" id="OXA46727.1"/>
    </source>
</evidence>
<dbReference type="AlphaFoldDB" id="A0A226DPY5"/>
<organism evidence="1 2">
    <name type="scientific">Folsomia candida</name>
    <name type="common">Springtail</name>
    <dbReference type="NCBI Taxonomy" id="158441"/>
    <lineage>
        <taxon>Eukaryota</taxon>
        <taxon>Metazoa</taxon>
        <taxon>Ecdysozoa</taxon>
        <taxon>Arthropoda</taxon>
        <taxon>Hexapoda</taxon>
        <taxon>Collembola</taxon>
        <taxon>Entomobryomorpha</taxon>
        <taxon>Isotomoidea</taxon>
        <taxon>Isotomidae</taxon>
        <taxon>Proisotominae</taxon>
        <taxon>Folsomia</taxon>
    </lineage>
</organism>
<accession>A0A226DPY5</accession>
<name>A0A226DPY5_FOLCA</name>
<sequence>MIRLSLKEDEEIKWITSIGRMLRGEEFIKLCNTSHDFSRVREFVVENLVRYGVKHDKCILELSWLIVDFWRDSIPGDLPDFRSETFANLSSAQGRVLGRGSFSTQLAESYYLQDVFIGEMQNRDFTRFHLDRELLSGSKTAKFLGPEAQENWVTMRDEYKNGELFKFVQNGYKIQDDFWRHQLHLESLAVVSHFAFFGITTYLGVNEMEYAFIVRVLKTLRNNDNFPVHEEDVEAFGYFFHVILSYLKDNSELSEFLQLQVASLQSAKNMLNIVDTLELNVAYDIIGFKMFEEVVQFSVKALSLAEKLCNFEEFESGGKIVYLISILETILWKLKEYEKGIQFGDESESDGDNSDYLDTEEGESGIAFFEAKEENIGIPDSEEIVSLEVD</sequence>
<gene>
    <name evidence="1" type="ORF">Fcan01_18174</name>
</gene>
<evidence type="ECO:0000313" key="2">
    <source>
        <dbReference type="Proteomes" id="UP000198287"/>
    </source>
</evidence>